<keyword evidence="5" id="KW-0560">Oxidoreductase</keyword>
<dbReference type="Proteomes" id="UP001500483">
    <property type="component" value="Unassembled WGS sequence"/>
</dbReference>
<name>A0ABP6RZ72_9PSEU</name>
<evidence type="ECO:0000313" key="8">
    <source>
        <dbReference type="Proteomes" id="UP001500483"/>
    </source>
</evidence>
<comment type="caution">
    <text evidence="7">The sequence shown here is derived from an EMBL/GenBank/DDBJ whole genome shotgun (WGS) entry which is preliminary data.</text>
</comment>
<dbReference type="InterPro" id="IPR013785">
    <property type="entry name" value="Aldolase_TIM"/>
</dbReference>
<evidence type="ECO:0000256" key="4">
    <source>
        <dbReference type="ARBA" id="ARBA00022857"/>
    </source>
</evidence>
<dbReference type="CDD" id="cd02932">
    <property type="entry name" value="OYE_YqiM_FMN"/>
    <property type="match status" value="1"/>
</dbReference>
<sequence length="357" mass="38477">MGVMSHLFDPLKLGATEIRNRVWVSPMCQYSAVDGVPTDWHLVHLGQFAVGGAGLVMAEATAVAPEGRISAADTGLWNDEQVTAWRRITDFLREQGSTPAVQLAHAGRKASTTAPWEGDGTLPAADGGWQTVSSTSNAFGALAAPRALTEDEVAAIPQQFADAARRSAEAGFEVVELHFAHGYLAHQFYSPLVNDRTDRYGGDFDGRVRLLLEIVDAVREVWPAGRPLLARLSATDWVEGGWTGDDSVRLSRLLAEHGVDLVDASTGGAVPDARIPVGSGYQTRFARQIKLEAEVPTGAVGLITSPQQAEEVVSSGSADVVLLGRELLRDPHWPLHAADELHAENIWPKQYVRARRA</sequence>
<evidence type="ECO:0000313" key="7">
    <source>
        <dbReference type="EMBL" id="GAA3363834.1"/>
    </source>
</evidence>
<evidence type="ECO:0000256" key="3">
    <source>
        <dbReference type="ARBA" id="ARBA00022643"/>
    </source>
</evidence>
<protein>
    <submittedName>
        <fullName evidence="7">NADH:flavin oxidoreductase/NADH oxidase</fullName>
    </submittedName>
</protein>
<dbReference type="InterPro" id="IPR044152">
    <property type="entry name" value="YqjM-like"/>
</dbReference>
<dbReference type="Gene3D" id="3.20.20.70">
    <property type="entry name" value="Aldolase class I"/>
    <property type="match status" value="1"/>
</dbReference>
<dbReference type="EMBL" id="BAAAYK010000038">
    <property type="protein sequence ID" value="GAA3363834.1"/>
    <property type="molecule type" value="Genomic_DNA"/>
</dbReference>
<dbReference type="InterPro" id="IPR001155">
    <property type="entry name" value="OxRdtase_FMN_N"/>
</dbReference>
<feature type="domain" description="NADH:flavin oxidoreductase/NADH oxidase N-terminal" evidence="6">
    <location>
        <begin position="7"/>
        <end position="342"/>
    </location>
</feature>
<dbReference type="PANTHER" id="PTHR43303:SF4">
    <property type="entry name" value="NADPH DEHYDROGENASE C23G7.10C-RELATED"/>
    <property type="match status" value="1"/>
</dbReference>
<dbReference type="SUPFAM" id="SSF51395">
    <property type="entry name" value="FMN-linked oxidoreductases"/>
    <property type="match status" value="1"/>
</dbReference>
<keyword evidence="3" id="KW-0288">FMN</keyword>
<keyword evidence="2" id="KW-0285">Flavoprotein</keyword>
<comment type="cofactor">
    <cofactor evidence="1">
        <name>FMN</name>
        <dbReference type="ChEBI" id="CHEBI:58210"/>
    </cofactor>
</comment>
<organism evidence="7 8">
    <name type="scientific">Saccharopolyspora gregorii</name>
    <dbReference type="NCBI Taxonomy" id="33914"/>
    <lineage>
        <taxon>Bacteria</taxon>
        <taxon>Bacillati</taxon>
        <taxon>Actinomycetota</taxon>
        <taxon>Actinomycetes</taxon>
        <taxon>Pseudonocardiales</taxon>
        <taxon>Pseudonocardiaceae</taxon>
        <taxon>Saccharopolyspora</taxon>
    </lineage>
</organism>
<reference evidence="8" key="1">
    <citation type="journal article" date="2019" name="Int. J. Syst. Evol. Microbiol.">
        <title>The Global Catalogue of Microorganisms (GCM) 10K type strain sequencing project: providing services to taxonomists for standard genome sequencing and annotation.</title>
        <authorList>
            <consortium name="The Broad Institute Genomics Platform"/>
            <consortium name="The Broad Institute Genome Sequencing Center for Infectious Disease"/>
            <person name="Wu L."/>
            <person name="Ma J."/>
        </authorList>
    </citation>
    <scope>NUCLEOTIDE SEQUENCE [LARGE SCALE GENOMIC DNA]</scope>
    <source>
        <strain evidence="8">JCM 9687</strain>
    </source>
</reference>
<dbReference type="Pfam" id="PF00724">
    <property type="entry name" value="Oxidored_FMN"/>
    <property type="match status" value="1"/>
</dbReference>
<proteinExistence type="predicted"/>
<keyword evidence="4" id="KW-0521">NADP</keyword>
<dbReference type="PANTHER" id="PTHR43303">
    <property type="entry name" value="NADPH DEHYDROGENASE C23G7.10C-RELATED"/>
    <property type="match status" value="1"/>
</dbReference>
<accession>A0ABP6RZ72</accession>
<evidence type="ECO:0000259" key="6">
    <source>
        <dbReference type="Pfam" id="PF00724"/>
    </source>
</evidence>
<evidence type="ECO:0000256" key="5">
    <source>
        <dbReference type="ARBA" id="ARBA00023002"/>
    </source>
</evidence>
<gene>
    <name evidence="7" type="ORF">GCM10020366_57300</name>
</gene>
<evidence type="ECO:0000256" key="1">
    <source>
        <dbReference type="ARBA" id="ARBA00001917"/>
    </source>
</evidence>
<evidence type="ECO:0000256" key="2">
    <source>
        <dbReference type="ARBA" id="ARBA00022630"/>
    </source>
</evidence>
<keyword evidence="8" id="KW-1185">Reference proteome</keyword>